<dbReference type="SUPFAM" id="SSF55486">
    <property type="entry name" value="Metalloproteases ('zincins'), catalytic domain"/>
    <property type="match status" value="1"/>
</dbReference>
<comment type="caution">
    <text evidence="9">The sequence shown here is derived from an EMBL/GenBank/DDBJ whole genome shotgun (WGS) entry which is preliminary data.</text>
</comment>
<dbReference type="Gene3D" id="1.10.1370.30">
    <property type="match status" value="1"/>
</dbReference>
<organism evidence="9 10">
    <name type="scientific">Acholeplasma laidlawii</name>
    <dbReference type="NCBI Taxonomy" id="2148"/>
    <lineage>
        <taxon>Bacteria</taxon>
        <taxon>Bacillati</taxon>
        <taxon>Mycoplasmatota</taxon>
        <taxon>Mollicutes</taxon>
        <taxon>Acholeplasmatales</taxon>
        <taxon>Acholeplasmataceae</taxon>
        <taxon>Acholeplasma</taxon>
    </lineage>
</organism>
<comment type="similarity">
    <text evidence="6">Belongs to the peptidase M3 family.</text>
</comment>
<feature type="coiled-coil region" evidence="7">
    <location>
        <begin position="13"/>
        <end position="40"/>
    </location>
</feature>
<dbReference type="NCBIfam" id="TIGR02289">
    <property type="entry name" value="M3_not_pepF"/>
    <property type="match status" value="1"/>
</dbReference>
<sequence length="563" mass="65645">MKFNEYTYERPNLEDLKSKLETLTKDLTEAQDAKEALSVVKLYHKIMDNVDTQMQLVLIRHSIDTSNTFYDDEQAFVDNAAPLIESSAVKFNNALLSSKFRSELEASLGELLFKKAELSNKTFNDEVIGDLQLENKYTTEYVKIRSSAQIAFEGKVYNLSQMAPFTTHKDRKIRKEAAKAVSNWYKEKESAFDEVYDNLVKVRTTIATKLGYENFIQLGYDRLKRVDYHAEDVQSYRKQIAEKIVPVVSDLMKRRQKRLDLDKMMSYDLGLTFLNGNPEPKGDRAWQVDQAIKMYDELSPETSKFFRFLVDSELLDLDSKANKEGGGYCTYIPDYEAPFIFANFNGTSGDVDVLTHEAGHAFQVYMSKDLIPEYRWPGYEAAEIHSMSMEFLAWPYMELFFKEDTDKYKFAHLSGGLEFLPYGALVDHFQHEVYGNPNMTPKMRKDTWKKLEKIYQPWKIYEELDPVGEGLFWFRQGHIFQDPFYYIDYTLAQVLAFDFWGHNQKDPKKTWERYLELCKMGGQYSFVRLLNEAKLPNPFIDGTIEEILKPVNAYLSSIDDSKF</sequence>
<feature type="domain" description="Peptidase M3A/M3B catalytic" evidence="8">
    <location>
        <begin position="167"/>
        <end position="545"/>
    </location>
</feature>
<evidence type="ECO:0000256" key="6">
    <source>
        <dbReference type="RuleBase" id="RU003435"/>
    </source>
</evidence>
<comment type="cofactor">
    <cofactor evidence="6">
        <name>Zn(2+)</name>
        <dbReference type="ChEBI" id="CHEBI:29105"/>
    </cofactor>
    <text evidence="6">Binds 1 zinc ion.</text>
</comment>
<name>A0A553IJS1_ACHLA</name>
<dbReference type="GO" id="GO:0006518">
    <property type="term" value="P:peptide metabolic process"/>
    <property type="evidence" value="ECO:0007669"/>
    <property type="project" value="TreeGrafter"/>
</dbReference>
<dbReference type="InterPro" id="IPR011976">
    <property type="entry name" value="Pept_M3B_oligopep-rel"/>
</dbReference>
<keyword evidence="2 6" id="KW-0479">Metal-binding</keyword>
<keyword evidence="5 6" id="KW-0482">Metalloprotease</keyword>
<dbReference type="PANTHER" id="PTHR11804">
    <property type="entry name" value="PROTEASE M3 THIMET OLIGOPEPTIDASE-RELATED"/>
    <property type="match status" value="1"/>
</dbReference>
<gene>
    <name evidence="9" type="ORF">FNV44_05055</name>
</gene>
<dbReference type="EMBL" id="VKID01000001">
    <property type="protein sequence ID" value="TRY00425.1"/>
    <property type="molecule type" value="Genomic_DNA"/>
</dbReference>
<dbReference type="InterPro" id="IPR045090">
    <property type="entry name" value="Pept_M3A_M3B"/>
</dbReference>
<evidence type="ECO:0000259" key="8">
    <source>
        <dbReference type="Pfam" id="PF01432"/>
    </source>
</evidence>
<evidence type="ECO:0000256" key="7">
    <source>
        <dbReference type="SAM" id="Coils"/>
    </source>
</evidence>
<evidence type="ECO:0000256" key="5">
    <source>
        <dbReference type="ARBA" id="ARBA00023049"/>
    </source>
</evidence>
<dbReference type="PANTHER" id="PTHR11804:SF28">
    <property type="entry name" value="OLIGOENDOPEPTIDASE F"/>
    <property type="match status" value="1"/>
</dbReference>
<dbReference type="CDD" id="cd09606">
    <property type="entry name" value="M3B_PepF"/>
    <property type="match status" value="1"/>
</dbReference>
<proteinExistence type="inferred from homology"/>
<evidence type="ECO:0000256" key="4">
    <source>
        <dbReference type="ARBA" id="ARBA00022833"/>
    </source>
</evidence>
<dbReference type="GO" id="GO:0004222">
    <property type="term" value="F:metalloendopeptidase activity"/>
    <property type="evidence" value="ECO:0007669"/>
    <property type="project" value="InterPro"/>
</dbReference>
<dbReference type="InterPro" id="IPR001567">
    <property type="entry name" value="Pept_M3A_M3B_dom"/>
</dbReference>
<accession>A0A553IJS1</accession>
<dbReference type="Pfam" id="PF01432">
    <property type="entry name" value="Peptidase_M3"/>
    <property type="match status" value="1"/>
</dbReference>
<evidence type="ECO:0000256" key="3">
    <source>
        <dbReference type="ARBA" id="ARBA00022801"/>
    </source>
</evidence>
<protein>
    <submittedName>
        <fullName evidence="9">M3 family oligoendopeptidase</fullName>
    </submittedName>
</protein>
<keyword evidence="1 6" id="KW-0645">Protease</keyword>
<dbReference type="GO" id="GO:0006508">
    <property type="term" value="P:proteolysis"/>
    <property type="evidence" value="ECO:0007669"/>
    <property type="project" value="UniProtKB-KW"/>
</dbReference>
<evidence type="ECO:0000313" key="9">
    <source>
        <dbReference type="EMBL" id="TRY00425.1"/>
    </source>
</evidence>
<keyword evidence="4 6" id="KW-0862">Zinc</keyword>
<keyword evidence="3 6" id="KW-0378">Hydrolase</keyword>
<reference evidence="9 10" key="1">
    <citation type="submission" date="2019-07" db="EMBL/GenBank/DDBJ databases">
        <title>Genome sequence of Acholeplasma laidlawii strain with increased resistance to erythromycin.</title>
        <authorList>
            <person name="Medvedeva E.S."/>
            <person name="Baranova N.B."/>
            <person name="Siniagina M.N."/>
            <person name="Mouzykantov A."/>
            <person name="Chernova O.A."/>
            <person name="Chernov V.M."/>
        </authorList>
    </citation>
    <scope>NUCLEOTIDE SEQUENCE [LARGE SCALE GENOMIC DNA]</scope>
    <source>
        <strain evidence="9 10">PG8REry</strain>
    </source>
</reference>
<dbReference type="RefSeq" id="WP_064212107.1">
    <property type="nucleotide sequence ID" value="NZ_JACAOE010000001.1"/>
</dbReference>
<evidence type="ECO:0000313" key="10">
    <source>
        <dbReference type="Proteomes" id="UP000315938"/>
    </source>
</evidence>
<evidence type="ECO:0000256" key="1">
    <source>
        <dbReference type="ARBA" id="ARBA00022670"/>
    </source>
</evidence>
<dbReference type="Proteomes" id="UP000315938">
    <property type="component" value="Unassembled WGS sequence"/>
</dbReference>
<dbReference type="GO" id="GO:0046872">
    <property type="term" value="F:metal ion binding"/>
    <property type="evidence" value="ECO:0007669"/>
    <property type="project" value="UniProtKB-UniRule"/>
</dbReference>
<evidence type="ECO:0000256" key="2">
    <source>
        <dbReference type="ARBA" id="ARBA00022723"/>
    </source>
</evidence>
<keyword evidence="7" id="KW-0175">Coiled coil</keyword>
<dbReference type="AlphaFoldDB" id="A0A553IJS1"/>